<dbReference type="InterPro" id="IPR046848">
    <property type="entry name" value="E_motif"/>
</dbReference>
<evidence type="ECO:0000313" key="4">
    <source>
        <dbReference type="EMBL" id="KAI5433152.1"/>
    </source>
</evidence>
<dbReference type="Pfam" id="PF01535">
    <property type="entry name" value="PPR"/>
    <property type="match status" value="2"/>
</dbReference>
<dbReference type="InterPro" id="IPR011990">
    <property type="entry name" value="TPR-like_helical_dom_sf"/>
</dbReference>
<feature type="repeat" description="PPR" evidence="3">
    <location>
        <begin position="642"/>
        <end position="676"/>
    </location>
</feature>
<feature type="non-terminal residue" evidence="4">
    <location>
        <position position="1"/>
    </location>
</feature>
<dbReference type="FunFam" id="1.25.40.10:FF:000196">
    <property type="entry name" value="Pentatricopeptide repeat-containing protein At4g14850"/>
    <property type="match status" value="1"/>
</dbReference>
<feature type="repeat" description="PPR" evidence="3">
    <location>
        <begin position="164"/>
        <end position="198"/>
    </location>
</feature>
<feature type="repeat" description="PPR" evidence="3">
    <location>
        <begin position="506"/>
        <end position="540"/>
    </location>
</feature>
<dbReference type="Proteomes" id="UP001058974">
    <property type="component" value="Chromosome 2"/>
</dbReference>
<dbReference type="SUPFAM" id="SSF48452">
    <property type="entry name" value="TPR-like"/>
    <property type="match status" value="1"/>
</dbReference>
<keyword evidence="5" id="KW-1185">Reference proteome</keyword>
<comment type="caution">
    <text evidence="4">The sequence shown here is derived from an EMBL/GenBank/DDBJ whole genome shotgun (WGS) entry which is preliminary data.</text>
</comment>
<feature type="repeat" description="PPR" evidence="3">
    <location>
        <begin position="471"/>
        <end position="505"/>
    </location>
</feature>
<dbReference type="PANTHER" id="PTHR47926">
    <property type="entry name" value="PENTATRICOPEPTIDE REPEAT-CONTAINING PROTEIN"/>
    <property type="match status" value="1"/>
</dbReference>
<dbReference type="FunFam" id="1.25.40.10:FF:000090">
    <property type="entry name" value="Pentatricopeptide repeat-containing protein, chloroplastic"/>
    <property type="match status" value="1"/>
</dbReference>
<proteinExistence type="inferred from homology"/>
<dbReference type="NCBIfam" id="TIGR00756">
    <property type="entry name" value="PPR"/>
    <property type="match status" value="7"/>
</dbReference>
<dbReference type="EMBL" id="JAMSHJ010000002">
    <property type="protein sequence ID" value="KAI5433152.1"/>
    <property type="molecule type" value="Genomic_DNA"/>
</dbReference>
<dbReference type="PROSITE" id="PS51375">
    <property type="entry name" value="PPR"/>
    <property type="match status" value="7"/>
</dbReference>
<name>A0A9D4Y6C1_PEA</name>
<keyword evidence="1" id="KW-0677">Repeat</keyword>
<dbReference type="GO" id="GO:0009451">
    <property type="term" value="P:RNA modification"/>
    <property type="evidence" value="ECO:0007669"/>
    <property type="project" value="InterPro"/>
</dbReference>
<evidence type="ECO:0000256" key="2">
    <source>
        <dbReference type="ARBA" id="ARBA00061659"/>
    </source>
</evidence>
<dbReference type="InterPro" id="IPR046960">
    <property type="entry name" value="PPR_At4g14850-like_plant"/>
</dbReference>
<dbReference type="Gramene" id="Psat02G0044000-T1">
    <property type="protein sequence ID" value="KAI5433152.1"/>
    <property type="gene ID" value="KIW84_020440"/>
</dbReference>
<dbReference type="Pfam" id="PF20431">
    <property type="entry name" value="E_motif"/>
    <property type="match status" value="1"/>
</dbReference>
<dbReference type="InterPro" id="IPR002885">
    <property type="entry name" value="PPR_rpt"/>
</dbReference>
<dbReference type="Gene3D" id="1.25.40.10">
    <property type="entry name" value="Tetratricopeptide repeat domain"/>
    <property type="match status" value="4"/>
</dbReference>
<dbReference type="AlphaFoldDB" id="A0A9D4Y6C1"/>
<comment type="similarity">
    <text evidence="2">Belongs to the PPR family. PCMP-E subfamily.</text>
</comment>
<protein>
    <recommendedName>
        <fullName evidence="6">Chlororespiratory reduction 21</fullName>
    </recommendedName>
</protein>
<evidence type="ECO:0000313" key="5">
    <source>
        <dbReference type="Proteomes" id="UP001058974"/>
    </source>
</evidence>
<evidence type="ECO:0000256" key="1">
    <source>
        <dbReference type="ARBA" id="ARBA00022737"/>
    </source>
</evidence>
<dbReference type="FunFam" id="1.25.40.10:FF:000380">
    <property type="entry name" value="Pentatricopeptide repeat-containing protein, chloroplastic"/>
    <property type="match status" value="1"/>
</dbReference>
<dbReference type="GO" id="GO:0003723">
    <property type="term" value="F:RNA binding"/>
    <property type="evidence" value="ECO:0007669"/>
    <property type="project" value="InterPro"/>
</dbReference>
<accession>A0A9D4Y6C1</accession>
<gene>
    <name evidence="4" type="ORF">KIW84_020440</name>
</gene>
<sequence>LVSNNSIHANPSSSSHHNTLLPFDSMHGLASLHVTPTTTIPQLLTHSKLPQSPPKQQHFTNNTSIHNRISFLCKHVRIQEAVDSLYQLPQHFRIGPDIYGELLQGCVYARALSLGLQIHAHVIKKGPSFSSNEFIESKLVILYAKCGLADIAVHLFRNVVQNQNLFSWAAIIGLQARMGLSQEALLNYVEMMEKGFLPDNFVVPNALKACGALRWGGFGKGIHGYVVKMNKEFDGCVYVATSLVDMYGKCGFLEDAEKVFDDMPQKNVIAWNSMIAVFARNGMNMEAVELFKKMRYQGVELSEVTLAGFFSACANLEAVEEGKQVHALVVLMGFELGNILGSSIMNFYSKVGLIEEVELVFRNIAVLKDEVTWNLMISSYVQFGMFEEVLEMCGWMREEENMRFDCVTLSSLLAVAADTRDVELGKKLHGFCIRNEFDSDVVVLSGIVDMYAKCGRMDCARRVFCFAVKKDLVLWNTMLAAFAEKGLSGEALKLFFQMQLESVPPNVVSWNSLIFGFFRNGQAVEAQDMFSEMQSSGVTPNLITWTTMISGLAQNGFCYEANTVFRQMQDAGMRPNSISITSALSACTNMALLNYGRAIHGYVMRNFMSFSLQITTSIIDMYAKCGNLDPAKRVFVICSTKELPVYNAMISAYASHGKSAEALALFKEMVKERIVPDHITFTSALSACSHGRLLKEGLELFKYMVCELQMKPSEEHYGCLVKLLAIDGQLDEALRIILTMPSPPDAHILGSLLAACGQNHETELADYIAKWLLKLEPNNPGNYVALSNVYATLGKWDKVSNIRGFMKEKGLKKIPGCSWIEVEQELHVFIASDKSHPKKEEIYMILDLLGFEMYYADYK</sequence>
<evidence type="ECO:0000256" key="3">
    <source>
        <dbReference type="PROSITE-ProRule" id="PRU00708"/>
    </source>
</evidence>
<dbReference type="Pfam" id="PF13041">
    <property type="entry name" value="PPR_2"/>
    <property type="match status" value="3"/>
</dbReference>
<feature type="repeat" description="PPR" evidence="3">
    <location>
        <begin position="369"/>
        <end position="399"/>
    </location>
</feature>
<reference evidence="4 5" key="1">
    <citation type="journal article" date="2022" name="Nat. Genet.">
        <title>Improved pea reference genome and pan-genome highlight genomic features and evolutionary characteristics.</title>
        <authorList>
            <person name="Yang T."/>
            <person name="Liu R."/>
            <person name="Luo Y."/>
            <person name="Hu S."/>
            <person name="Wang D."/>
            <person name="Wang C."/>
            <person name="Pandey M.K."/>
            <person name="Ge S."/>
            <person name="Xu Q."/>
            <person name="Li N."/>
            <person name="Li G."/>
            <person name="Huang Y."/>
            <person name="Saxena R.K."/>
            <person name="Ji Y."/>
            <person name="Li M."/>
            <person name="Yan X."/>
            <person name="He Y."/>
            <person name="Liu Y."/>
            <person name="Wang X."/>
            <person name="Xiang C."/>
            <person name="Varshney R.K."/>
            <person name="Ding H."/>
            <person name="Gao S."/>
            <person name="Zong X."/>
        </authorList>
    </citation>
    <scope>NUCLEOTIDE SEQUENCE [LARGE SCALE GENOMIC DNA]</scope>
    <source>
        <strain evidence="4 5">cv. Zhongwan 6</strain>
    </source>
</reference>
<organism evidence="4 5">
    <name type="scientific">Pisum sativum</name>
    <name type="common">Garden pea</name>
    <name type="synonym">Lathyrus oleraceus</name>
    <dbReference type="NCBI Taxonomy" id="3888"/>
    <lineage>
        <taxon>Eukaryota</taxon>
        <taxon>Viridiplantae</taxon>
        <taxon>Streptophyta</taxon>
        <taxon>Embryophyta</taxon>
        <taxon>Tracheophyta</taxon>
        <taxon>Spermatophyta</taxon>
        <taxon>Magnoliopsida</taxon>
        <taxon>eudicotyledons</taxon>
        <taxon>Gunneridae</taxon>
        <taxon>Pentapetalae</taxon>
        <taxon>rosids</taxon>
        <taxon>fabids</taxon>
        <taxon>Fabales</taxon>
        <taxon>Fabaceae</taxon>
        <taxon>Papilionoideae</taxon>
        <taxon>50 kb inversion clade</taxon>
        <taxon>NPAAA clade</taxon>
        <taxon>Hologalegina</taxon>
        <taxon>IRL clade</taxon>
        <taxon>Fabeae</taxon>
        <taxon>Lathyrus</taxon>
    </lineage>
</organism>
<feature type="repeat" description="PPR" evidence="3">
    <location>
        <begin position="541"/>
        <end position="575"/>
    </location>
</feature>
<evidence type="ECO:0008006" key="6">
    <source>
        <dbReference type="Google" id="ProtNLM"/>
    </source>
</evidence>
<feature type="repeat" description="PPR" evidence="3">
    <location>
        <begin position="267"/>
        <end position="301"/>
    </location>
</feature>
<dbReference type="PANTHER" id="PTHR47926:SF386">
    <property type="entry name" value="PENTATRICOPEPTIDE REPEAT-CONTAINING PROTEIN"/>
    <property type="match status" value="1"/>
</dbReference>